<sequence>MYLSRVELDIYNRKKIRDLRDLNSYHGFVESCFPDEIDKEIRTRKLWRIDNIGGKKYLLILSQTKPDLERLEKYGIKDSGESKLYDAFIGKLENGMKARFRIKLNTVFSKANGQKTRRGRILPVKNENLGKFFLERAEKNGFIVEYNEFSISDIGSLDFKREDNKVYQLASATYEGILTIKDINQFKEALINGIGRKKAYGFGLLTVIPYD</sequence>
<dbReference type="Gene3D" id="3.30.70.1200">
    <property type="entry name" value="Crispr-associated protein, domain 1"/>
    <property type="match status" value="1"/>
</dbReference>
<proteinExistence type="predicted"/>
<comment type="caution">
    <text evidence="1">The sequence shown here is derived from an EMBL/GenBank/DDBJ whole genome shotgun (WGS) entry which is preliminary data.</text>
</comment>
<protein>
    <submittedName>
        <fullName evidence="1">Type I-E CRISPR-associated protein Cas6/Cse3/CasE</fullName>
    </submittedName>
</protein>
<organism evidence="1 2">
    <name type="scientific">Anaerococcus kampingae</name>
    <dbReference type="NCBI Taxonomy" id="3115614"/>
    <lineage>
        <taxon>Bacteria</taxon>
        <taxon>Bacillati</taxon>
        <taxon>Bacillota</taxon>
        <taxon>Tissierellia</taxon>
        <taxon>Tissierellales</taxon>
        <taxon>Peptoniphilaceae</taxon>
        <taxon>Anaerococcus</taxon>
    </lineage>
</organism>
<keyword evidence="2" id="KW-1185">Reference proteome</keyword>
<dbReference type="SUPFAM" id="SSF117987">
    <property type="entry name" value="CRISPR-associated protein"/>
    <property type="match status" value="2"/>
</dbReference>
<gene>
    <name evidence="1" type="primary">cas6e</name>
    <name evidence="1" type="ORF">ACCQ42_03015</name>
</gene>
<reference evidence="1 2" key="1">
    <citation type="journal article" date="2025" name="Anaerobe">
        <title>Description of Anaerococcus kampingiae sp. nov., Anaerococcus groningensis sp. nov., Anaerococcus martiniensis sp. nov., and Anaerococcus cruorum sp. nov., isolated from human clinical specimens.</title>
        <authorList>
            <person name="Boiten K.E."/>
            <person name="Meijer J."/>
            <person name="van Wezel E.M."/>
            <person name="Veloo A.C.M."/>
        </authorList>
    </citation>
    <scope>NUCLEOTIDE SEQUENCE [LARGE SCALE GENOMIC DNA]</scope>
    <source>
        <strain evidence="1 2">ENR0874</strain>
    </source>
</reference>
<dbReference type="EMBL" id="JBGMEF010000015">
    <property type="protein sequence ID" value="MFO3666740.1"/>
    <property type="molecule type" value="Genomic_DNA"/>
</dbReference>
<dbReference type="InterPro" id="IPR010179">
    <property type="entry name" value="CRISPR-assoc_prot_Cse3"/>
</dbReference>
<accession>A0ABW9MBQ0</accession>
<dbReference type="NCBIfam" id="TIGR01907">
    <property type="entry name" value="casE_Cse3"/>
    <property type="match status" value="1"/>
</dbReference>
<dbReference type="CDD" id="cd09727">
    <property type="entry name" value="Cas6_I-E"/>
    <property type="match status" value="1"/>
</dbReference>
<dbReference type="Pfam" id="PF08798">
    <property type="entry name" value="CRISPR_assoc"/>
    <property type="match status" value="1"/>
</dbReference>
<dbReference type="Proteomes" id="UP001637994">
    <property type="component" value="Unassembled WGS sequence"/>
</dbReference>
<evidence type="ECO:0000313" key="1">
    <source>
        <dbReference type="EMBL" id="MFO3666740.1"/>
    </source>
</evidence>
<dbReference type="Gene3D" id="3.30.70.1210">
    <property type="entry name" value="Crispr-associated protein, domain 2"/>
    <property type="match status" value="1"/>
</dbReference>
<evidence type="ECO:0000313" key="2">
    <source>
        <dbReference type="Proteomes" id="UP001637994"/>
    </source>
</evidence>
<dbReference type="RefSeq" id="WP_106460451.1">
    <property type="nucleotide sequence ID" value="NZ_JBGMEF010000015.1"/>
</dbReference>
<name>A0ABW9MBQ0_9FIRM</name>
<dbReference type="SMART" id="SM01101">
    <property type="entry name" value="CRISPR_assoc"/>
    <property type="match status" value="1"/>
</dbReference>